<evidence type="ECO:0000256" key="4">
    <source>
        <dbReference type="ARBA" id="ARBA00023002"/>
    </source>
</evidence>
<dbReference type="AlphaFoldDB" id="A0A2K9NA58"/>
<dbReference type="KEGG" id="ncb:C0V82_01410"/>
<sequence>MPDNLSYPDVATLASPLYLLLLVLELLLMRLNLLRAHYETRDSAASLAMGVGYVITGLFSGLLIGGGISAIMFRVYDHRLFDIGTSVWAIVACFLIDDMRYYWAHRFMHRIRWLWASHVVHHSSQHFNFATALRQPWTGAIMGLFVLKLPLAFLGFHPAILIFASSLNLLYQFWIHTESIRRMPAWFEAVMNTPSHHRVHHGSNPRYLDCNYAGTLIIWDKLFGTFVPEQDDDPVRFGLVRDLGTFNPLRIAFHEFVGIAKDQAQHDLSLRDRFLYLFGPPGWSHDGRRDDTDKIKAAFLRRHPEQAGTPGLPPVTGAGMPVMAREVADAAGGQ</sequence>
<dbReference type="PANTHER" id="PTHR21624:SF1">
    <property type="entry name" value="ALKYLGLYCEROL MONOOXYGENASE"/>
    <property type="match status" value="1"/>
</dbReference>
<protein>
    <submittedName>
        <fullName evidence="7">C-5 sterol desaturase</fullName>
    </submittedName>
</protein>
<evidence type="ECO:0000256" key="1">
    <source>
        <dbReference type="ARBA" id="ARBA00004127"/>
    </source>
</evidence>
<dbReference type="GO" id="GO:0050479">
    <property type="term" value="F:glyceryl-ether monooxygenase activity"/>
    <property type="evidence" value="ECO:0007669"/>
    <property type="project" value="TreeGrafter"/>
</dbReference>
<keyword evidence="3" id="KW-1133">Transmembrane helix</keyword>
<dbReference type="GO" id="GO:0016020">
    <property type="term" value="C:membrane"/>
    <property type="evidence" value="ECO:0007669"/>
    <property type="project" value="GOC"/>
</dbReference>
<keyword evidence="6" id="KW-0472">Membrane</keyword>
<accession>A0A2K9NA58</accession>
<organism evidence="7 8">
    <name type="scientific">Niveispirillum cyanobacteriorum</name>
    <dbReference type="NCBI Taxonomy" id="1612173"/>
    <lineage>
        <taxon>Bacteria</taxon>
        <taxon>Pseudomonadati</taxon>
        <taxon>Pseudomonadota</taxon>
        <taxon>Alphaproteobacteria</taxon>
        <taxon>Rhodospirillales</taxon>
        <taxon>Azospirillaceae</taxon>
        <taxon>Niveispirillum</taxon>
    </lineage>
</organism>
<dbReference type="OrthoDB" id="9770329at2"/>
<dbReference type="Proteomes" id="UP000234752">
    <property type="component" value="Chromosome eg_1"/>
</dbReference>
<dbReference type="Pfam" id="PF04116">
    <property type="entry name" value="FA_hydroxylase"/>
    <property type="match status" value="1"/>
</dbReference>
<evidence type="ECO:0000256" key="2">
    <source>
        <dbReference type="ARBA" id="ARBA00022692"/>
    </source>
</evidence>
<evidence type="ECO:0000256" key="5">
    <source>
        <dbReference type="ARBA" id="ARBA00023098"/>
    </source>
</evidence>
<dbReference type="PANTHER" id="PTHR21624">
    <property type="entry name" value="STEROL DESATURASE-RELATED PROTEIN"/>
    <property type="match status" value="1"/>
</dbReference>
<dbReference type="InterPro" id="IPR036661">
    <property type="entry name" value="Luciferase-like_sf"/>
</dbReference>
<name>A0A2K9NA58_9PROT</name>
<keyword evidence="8" id="KW-1185">Reference proteome</keyword>
<evidence type="ECO:0000256" key="3">
    <source>
        <dbReference type="ARBA" id="ARBA00022989"/>
    </source>
</evidence>
<dbReference type="SUPFAM" id="SSF51679">
    <property type="entry name" value="Bacterial luciferase-like"/>
    <property type="match status" value="1"/>
</dbReference>
<evidence type="ECO:0000313" key="7">
    <source>
        <dbReference type="EMBL" id="AUN29055.1"/>
    </source>
</evidence>
<dbReference type="GO" id="GO:0012505">
    <property type="term" value="C:endomembrane system"/>
    <property type="evidence" value="ECO:0007669"/>
    <property type="project" value="UniProtKB-SubCell"/>
</dbReference>
<gene>
    <name evidence="7" type="ORF">C0V82_01410</name>
</gene>
<keyword evidence="5" id="KW-0443">Lipid metabolism</keyword>
<dbReference type="InterPro" id="IPR051689">
    <property type="entry name" value="Sterol_desaturase/TMEM195"/>
</dbReference>
<dbReference type="GO" id="GO:0006643">
    <property type="term" value="P:membrane lipid metabolic process"/>
    <property type="evidence" value="ECO:0007669"/>
    <property type="project" value="TreeGrafter"/>
</dbReference>
<dbReference type="InterPro" id="IPR006694">
    <property type="entry name" value="Fatty_acid_hydroxylase"/>
</dbReference>
<evidence type="ECO:0000256" key="6">
    <source>
        <dbReference type="ARBA" id="ARBA00023136"/>
    </source>
</evidence>
<keyword evidence="2" id="KW-0812">Transmembrane</keyword>
<evidence type="ECO:0000313" key="8">
    <source>
        <dbReference type="Proteomes" id="UP000234752"/>
    </source>
</evidence>
<dbReference type="RefSeq" id="WP_102110805.1">
    <property type="nucleotide sequence ID" value="NZ_BMGN01000004.1"/>
</dbReference>
<dbReference type="GO" id="GO:0008610">
    <property type="term" value="P:lipid biosynthetic process"/>
    <property type="evidence" value="ECO:0007669"/>
    <property type="project" value="InterPro"/>
</dbReference>
<reference evidence="7 8" key="1">
    <citation type="submission" date="2017-12" db="EMBL/GenBank/DDBJ databases">
        <title>Genomes of bacteria within cyanobacterial aggregates.</title>
        <authorList>
            <person name="Cai H."/>
        </authorList>
    </citation>
    <scope>NUCLEOTIDE SEQUENCE [LARGE SCALE GENOMIC DNA]</scope>
    <source>
        <strain evidence="7 8">TH16</strain>
    </source>
</reference>
<keyword evidence="4" id="KW-0560">Oxidoreductase</keyword>
<dbReference type="GO" id="GO:0005506">
    <property type="term" value="F:iron ion binding"/>
    <property type="evidence" value="ECO:0007669"/>
    <property type="project" value="InterPro"/>
</dbReference>
<proteinExistence type="predicted"/>
<comment type="subcellular location">
    <subcellularLocation>
        <location evidence="1">Endomembrane system</location>
        <topology evidence="1">Multi-pass membrane protein</topology>
    </subcellularLocation>
</comment>
<dbReference type="EMBL" id="CP025611">
    <property type="protein sequence ID" value="AUN29055.1"/>
    <property type="molecule type" value="Genomic_DNA"/>
</dbReference>